<protein>
    <submittedName>
        <fullName evidence="1">Uncharacterized protein</fullName>
    </submittedName>
</protein>
<dbReference type="EMBL" id="CP144700">
    <property type="protein sequence ID" value="WVZ23672.1"/>
    <property type="molecule type" value="Genomic_DNA"/>
</dbReference>
<accession>A0AAQ3SAM4</accession>
<gene>
    <name evidence="1" type="ORF">V8G54_002216</name>
</gene>
<sequence length="184" mass="20450">MNRPTRNRNPRGFLKHSVLKLRQNPPSSLPQPRQNLRCLNPNSLRGLGIKHNINIRHQLRQRIVQIKNLEQLLRRPPANTNGLGEVEELNRRALHSLHEASVIDRGSNSIEDLLAELLFTGKERPDADFRGSYPAPDFVLELVPLEALHVADAELLDTELAEAGVDGGFPDAAVHLDALAQVAG</sequence>
<name>A0AAQ3SAM4_VIGMU</name>
<proteinExistence type="predicted"/>
<evidence type="ECO:0000313" key="2">
    <source>
        <dbReference type="Proteomes" id="UP001374535"/>
    </source>
</evidence>
<dbReference type="AlphaFoldDB" id="A0AAQ3SAM4"/>
<evidence type="ECO:0000313" key="1">
    <source>
        <dbReference type="EMBL" id="WVZ23672.1"/>
    </source>
</evidence>
<dbReference type="Proteomes" id="UP001374535">
    <property type="component" value="Chromosome 1"/>
</dbReference>
<organism evidence="1 2">
    <name type="scientific">Vigna mungo</name>
    <name type="common">Black gram</name>
    <name type="synonym">Phaseolus mungo</name>
    <dbReference type="NCBI Taxonomy" id="3915"/>
    <lineage>
        <taxon>Eukaryota</taxon>
        <taxon>Viridiplantae</taxon>
        <taxon>Streptophyta</taxon>
        <taxon>Embryophyta</taxon>
        <taxon>Tracheophyta</taxon>
        <taxon>Spermatophyta</taxon>
        <taxon>Magnoliopsida</taxon>
        <taxon>eudicotyledons</taxon>
        <taxon>Gunneridae</taxon>
        <taxon>Pentapetalae</taxon>
        <taxon>rosids</taxon>
        <taxon>fabids</taxon>
        <taxon>Fabales</taxon>
        <taxon>Fabaceae</taxon>
        <taxon>Papilionoideae</taxon>
        <taxon>50 kb inversion clade</taxon>
        <taxon>NPAAA clade</taxon>
        <taxon>indigoferoid/millettioid clade</taxon>
        <taxon>Phaseoleae</taxon>
        <taxon>Vigna</taxon>
    </lineage>
</organism>
<keyword evidence="2" id="KW-1185">Reference proteome</keyword>
<reference evidence="1 2" key="1">
    <citation type="journal article" date="2023" name="Life. Sci Alliance">
        <title>Evolutionary insights into 3D genome organization and epigenetic landscape of Vigna mungo.</title>
        <authorList>
            <person name="Junaid A."/>
            <person name="Singh B."/>
            <person name="Bhatia S."/>
        </authorList>
    </citation>
    <scope>NUCLEOTIDE SEQUENCE [LARGE SCALE GENOMIC DNA]</scope>
    <source>
        <strain evidence="1">Urdbean</strain>
    </source>
</reference>